<feature type="repeat" description="TPR" evidence="1">
    <location>
        <begin position="190"/>
        <end position="223"/>
    </location>
</feature>
<dbReference type="CDD" id="cd00093">
    <property type="entry name" value="HTH_XRE"/>
    <property type="match status" value="1"/>
</dbReference>
<dbReference type="SMART" id="SM00530">
    <property type="entry name" value="HTH_XRE"/>
    <property type="match status" value="1"/>
</dbReference>
<dbReference type="RefSeq" id="WP_386045710.1">
    <property type="nucleotide sequence ID" value="NZ_JBHUIO010000005.1"/>
</dbReference>
<dbReference type="Gene3D" id="1.10.260.40">
    <property type="entry name" value="lambda repressor-like DNA-binding domains"/>
    <property type="match status" value="1"/>
</dbReference>
<sequence>MRLGDRIKELRIAKGLTQGDLGKGIVTPSMISQIESNKANPSYNVLKEIARRLDTQLEHFLADVEIQMEHQSILKVARAYMSSGSYTQAAKLLIPLLDTPHVTIEQAAALRLKLSECYLQVDQYEKVEDLCDQTLELYRRHGNTLGMIQTLHQLGQMEYRRRKYHIAIYHWRKAYELFEQLKVPDPFTQSTLLLDLGNVFLQYGEPPESLKYYEQAQQLLTNTAHFDQIAESYLGLAKNFLKIGECEKAQEYAEYSTSISKAFKLIKGSIDVKKQLAAFKLHEEKHDDALFLLTNCAKDYERYSFQNEALATQGEIARLHLQKQKFEECIKLCEDCLAKLSRDALEAAPLLRTKGIALAANGQLEESVEMILQSIALYEKFEDWSEVADSYSILADLHQKQENYTQAIQSLQLMKQYIEHNLKSRGIIL</sequence>
<evidence type="ECO:0000313" key="3">
    <source>
        <dbReference type="EMBL" id="MFD2170068.1"/>
    </source>
</evidence>
<dbReference type="InterPro" id="IPR019734">
    <property type="entry name" value="TPR_rpt"/>
</dbReference>
<comment type="caution">
    <text evidence="3">The sequence shown here is derived from an EMBL/GenBank/DDBJ whole genome shotgun (WGS) entry which is preliminary data.</text>
</comment>
<dbReference type="PROSITE" id="PS50943">
    <property type="entry name" value="HTH_CROC1"/>
    <property type="match status" value="1"/>
</dbReference>
<dbReference type="SUPFAM" id="SSF47413">
    <property type="entry name" value="lambda repressor-like DNA-binding domains"/>
    <property type="match status" value="1"/>
</dbReference>
<dbReference type="InterPro" id="IPR010982">
    <property type="entry name" value="Lambda_DNA-bd_dom_sf"/>
</dbReference>
<gene>
    <name evidence="3" type="ORF">ACFSOY_08675</name>
</gene>
<dbReference type="PROSITE" id="PS50005">
    <property type="entry name" value="TPR"/>
    <property type="match status" value="1"/>
</dbReference>
<accession>A0ABW4ZXA4</accession>
<evidence type="ECO:0000313" key="4">
    <source>
        <dbReference type="Proteomes" id="UP001597343"/>
    </source>
</evidence>
<proteinExistence type="predicted"/>
<dbReference type="Gene3D" id="1.25.40.10">
    <property type="entry name" value="Tetratricopeptide repeat domain"/>
    <property type="match status" value="2"/>
</dbReference>
<dbReference type="EMBL" id="JBHUIO010000005">
    <property type="protein sequence ID" value="MFD2170068.1"/>
    <property type="molecule type" value="Genomic_DNA"/>
</dbReference>
<organism evidence="3 4">
    <name type="scientific">Tumebacillus lipolyticus</name>
    <dbReference type="NCBI Taxonomy" id="1280370"/>
    <lineage>
        <taxon>Bacteria</taxon>
        <taxon>Bacillati</taxon>
        <taxon>Bacillota</taxon>
        <taxon>Bacilli</taxon>
        <taxon>Bacillales</taxon>
        <taxon>Alicyclobacillaceae</taxon>
        <taxon>Tumebacillus</taxon>
    </lineage>
</organism>
<feature type="domain" description="HTH cro/C1-type" evidence="2">
    <location>
        <begin position="7"/>
        <end position="60"/>
    </location>
</feature>
<dbReference type="SMART" id="SM00028">
    <property type="entry name" value="TPR"/>
    <property type="match status" value="7"/>
</dbReference>
<evidence type="ECO:0000256" key="1">
    <source>
        <dbReference type="PROSITE-ProRule" id="PRU00339"/>
    </source>
</evidence>
<dbReference type="Proteomes" id="UP001597343">
    <property type="component" value="Unassembled WGS sequence"/>
</dbReference>
<dbReference type="InterPro" id="IPR011990">
    <property type="entry name" value="TPR-like_helical_dom_sf"/>
</dbReference>
<dbReference type="InterPro" id="IPR001387">
    <property type="entry name" value="Cro/C1-type_HTH"/>
</dbReference>
<dbReference type="SUPFAM" id="SSF48452">
    <property type="entry name" value="TPR-like"/>
    <property type="match status" value="2"/>
</dbReference>
<reference evidence="4" key="1">
    <citation type="journal article" date="2019" name="Int. J. Syst. Evol. Microbiol.">
        <title>The Global Catalogue of Microorganisms (GCM) 10K type strain sequencing project: providing services to taxonomists for standard genome sequencing and annotation.</title>
        <authorList>
            <consortium name="The Broad Institute Genomics Platform"/>
            <consortium name="The Broad Institute Genome Sequencing Center for Infectious Disease"/>
            <person name="Wu L."/>
            <person name="Ma J."/>
        </authorList>
    </citation>
    <scope>NUCLEOTIDE SEQUENCE [LARGE SCALE GENOMIC DNA]</scope>
    <source>
        <strain evidence="4">CGMCC 1.13574</strain>
    </source>
</reference>
<evidence type="ECO:0000259" key="2">
    <source>
        <dbReference type="PROSITE" id="PS50943"/>
    </source>
</evidence>
<keyword evidence="4" id="KW-1185">Reference proteome</keyword>
<dbReference type="PANTHER" id="PTHR37038">
    <property type="entry name" value="TRANSCRIPTIONAL REGULATOR-RELATED"/>
    <property type="match status" value="1"/>
</dbReference>
<dbReference type="Pfam" id="PF13424">
    <property type="entry name" value="TPR_12"/>
    <property type="match status" value="2"/>
</dbReference>
<dbReference type="PANTHER" id="PTHR37038:SF14">
    <property type="entry name" value="TRANSCRIPTIONAL ACTIVATOR"/>
    <property type="match status" value="1"/>
</dbReference>
<name>A0ABW4ZXA4_9BACL</name>
<keyword evidence="1" id="KW-0802">TPR repeat</keyword>
<protein>
    <submittedName>
        <fullName evidence="3">Tetratricopeptide repeat protein</fullName>
    </submittedName>
</protein>
<dbReference type="Pfam" id="PF01381">
    <property type="entry name" value="HTH_3"/>
    <property type="match status" value="1"/>
</dbReference>
<dbReference type="InterPro" id="IPR053163">
    <property type="entry name" value="HTH-type_regulator_Rgg"/>
</dbReference>